<dbReference type="AlphaFoldDB" id="A0A8K0R4H0"/>
<keyword evidence="5" id="KW-1185">Reference proteome</keyword>
<evidence type="ECO:0000313" key="5">
    <source>
        <dbReference type="Proteomes" id="UP000813461"/>
    </source>
</evidence>
<organism evidence="4 5">
    <name type="scientific">Paraphoma chrysanthemicola</name>
    <dbReference type="NCBI Taxonomy" id="798071"/>
    <lineage>
        <taxon>Eukaryota</taxon>
        <taxon>Fungi</taxon>
        <taxon>Dikarya</taxon>
        <taxon>Ascomycota</taxon>
        <taxon>Pezizomycotina</taxon>
        <taxon>Dothideomycetes</taxon>
        <taxon>Pleosporomycetidae</taxon>
        <taxon>Pleosporales</taxon>
        <taxon>Pleosporineae</taxon>
        <taxon>Phaeosphaeriaceae</taxon>
        <taxon>Paraphoma</taxon>
    </lineage>
</organism>
<dbReference type="Proteomes" id="UP000813461">
    <property type="component" value="Unassembled WGS sequence"/>
</dbReference>
<dbReference type="GO" id="GO:0016616">
    <property type="term" value="F:oxidoreductase activity, acting on the CH-OH group of donors, NAD or NADP as acceptor"/>
    <property type="evidence" value="ECO:0007669"/>
    <property type="project" value="TreeGrafter"/>
</dbReference>
<comment type="similarity">
    <text evidence="1">Belongs to the short-chain dehydrogenases/reductases (SDR) family.</text>
</comment>
<accession>A0A8K0R4H0</accession>
<dbReference type="GO" id="GO:0005737">
    <property type="term" value="C:cytoplasm"/>
    <property type="evidence" value="ECO:0007669"/>
    <property type="project" value="TreeGrafter"/>
</dbReference>
<proteinExistence type="inferred from homology"/>
<evidence type="ECO:0000256" key="1">
    <source>
        <dbReference type="ARBA" id="ARBA00006484"/>
    </source>
</evidence>
<dbReference type="PANTHER" id="PTHR44229">
    <property type="entry name" value="15-HYDROXYPROSTAGLANDIN DEHYDROGENASE [NAD(+)]"/>
    <property type="match status" value="1"/>
</dbReference>
<gene>
    <name evidence="4" type="ORF">FB567DRAFT_445033</name>
</gene>
<dbReference type="PROSITE" id="PS00061">
    <property type="entry name" value="ADH_SHORT"/>
    <property type="match status" value="1"/>
</dbReference>
<keyword evidence="3" id="KW-0560">Oxidoreductase</keyword>
<dbReference type="PRINTS" id="PR00081">
    <property type="entry name" value="GDHRDH"/>
</dbReference>
<dbReference type="Pfam" id="PF00106">
    <property type="entry name" value="adh_short"/>
    <property type="match status" value="1"/>
</dbReference>
<dbReference type="InterPro" id="IPR036291">
    <property type="entry name" value="NAD(P)-bd_dom_sf"/>
</dbReference>
<dbReference type="SUPFAM" id="SSF51735">
    <property type="entry name" value="NAD(P)-binding Rossmann-fold domains"/>
    <property type="match status" value="1"/>
</dbReference>
<keyword evidence="2" id="KW-0521">NADP</keyword>
<name>A0A8K0R4H0_9PLEO</name>
<dbReference type="InterPro" id="IPR020904">
    <property type="entry name" value="Sc_DH/Rdtase_CS"/>
</dbReference>
<evidence type="ECO:0000256" key="2">
    <source>
        <dbReference type="ARBA" id="ARBA00022857"/>
    </source>
</evidence>
<comment type="caution">
    <text evidence="4">The sequence shown here is derived from an EMBL/GenBank/DDBJ whole genome shotgun (WGS) entry which is preliminary data.</text>
</comment>
<evidence type="ECO:0000313" key="4">
    <source>
        <dbReference type="EMBL" id="KAH7086151.1"/>
    </source>
</evidence>
<dbReference type="InterPro" id="IPR002347">
    <property type="entry name" value="SDR_fam"/>
</dbReference>
<sequence length="280" mass="30675">MSRVALITGGGSGMGLEVARLLAGTKAWSIHLIDVNEKAGKNAVQLLGDNVATFHHVDVTNYDLLGKAFQAAFEAKGRLDFVYANAGIIDRGEIYATSDQVQYPPELNHIAIDINLKSVINSSYLAAHYFRLSPHGGKDADLVITASVASLYPVESSPIYVAGKFGALGFMWSIAETFRARWGIRVNAVLPAPVATNFAPKETWEHFDQKLLTPVTQVASVVTQFLEHKAMRDAKGVEHAADQVYGLAAEVITKDFFFREVPRYCNETMEKAMDKAVVDR</sequence>
<reference evidence="4" key="1">
    <citation type="journal article" date="2021" name="Nat. Commun.">
        <title>Genetic determinants of endophytism in the Arabidopsis root mycobiome.</title>
        <authorList>
            <person name="Mesny F."/>
            <person name="Miyauchi S."/>
            <person name="Thiergart T."/>
            <person name="Pickel B."/>
            <person name="Atanasova L."/>
            <person name="Karlsson M."/>
            <person name="Huettel B."/>
            <person name="Barry K.W."/>
            <person name="Haridas S."/>
            <person name="Chen C."/>
            <person name="Bauer D."/>
            <person name="Andreopoulos W."/>
            <person name="Pangilinan J."/>
            <person name="LaButti K."/>
            <person name="Riley R."/>
            <person name="Lipzen A."/>
            <person name="Clum A."/>
            <person name="Drula E."/>
            <person name="Henrissat B."/>
            <person name="Kohler A."/>
            <person name="Grigoriev I.V."/>
            <person name="Martin F.M."/>
            <person name="Hacquard S."/>
        </authorList>
    </citation>
    <scope>NUCLEOTIDE SEQUENCE</scope>
    <source>
        <strain evidence="4">MPI-SDFR-AT-0120</strain>
    </source>
</reference>
<dbReference type="Gene3D" id="3.40.50.720">
    <property type="entry name" value="NAD(P)-binding Rossmann-like Domain"/>
    <property type="match status" value="1"/>
</dbReference>
<protein>
    <submittedName>
        <fullName evidence="4">3-beta-hydroxysteroid dehydrogenase</fullName>
    </submittedName>
</protein>
<dbReference type="PANTHER" id="PTHR44229:SF4">
    <property type="entry name" value="15-HYDROXYPROSTAGLANDIN DEHYDROGENASE [NAD(+)]"/>
    <property type="match status" value="1"/>
</dbReference>
<dbReference type="EMBL" id="JAGMVJ010000011">
    <property type="protein sequence ID" value="KAH7086151.1"/>
    <property type="molecule type" value="Genomic_DNA"/>
</dbReference>
<evidence type="ECO:0000256" key="3">
    <source>
        <dbReference type="ARBA" id="ARBA00023002"/>
    </source>
</evidence>
<dbReference type="OrthoDB" id="37659at2759"/>